<dbReference type="EMBL" id="JAHDYR010000008">
    <property type="protein sequence ID" value="KAG9395836.1"/>
    <property type="molecule type" value="Genomic_DNA"/>
</dbReference>
<dbReference type="Pfam" id="PF21672">
    <property type="entry name" value="COMM_HN"/>
    <property type="match status" value="1"/>
</dbReference>
<evidence type="ECO:0000313" key="1">
    <source>
        <dbReference type="EMBL" id="KAG9395836.1"/>
    </source>
</evidence>
<reference evidence="1" key="1">
    <citation type="submission" date="2021-05" db="EMBL/GenBank/DDBJ databases">
        <title>A free-living protist that lacks canonical eukaryotic 1 DNA replication and segregation systems.</title>
        <authorList>
            <person name="Salas-Leiva D.E."/>
            <person name="Tromer E.C."/>
            <person name="Curtis B.A."/>
            <person name="Jerlstrom-Hultqvist J."/>
            <person name="Kolisko M."/>
            <person name="Yi Z."/>
            <person name="Salas-Leiva J.S."/>
            <person name="Gallot-Lavallee L."/>
            <person name="Kops G.J.P.L."/>
            <person name="Archibald J.M."/>
            <person name="Simpson A.G.B."/>
            <person name="Roger A.J."/>
        </authorList>
    </citation>
    <scope>NUCLEOTIDE SEQUENCE</scope>
    <source>
        <strain evidence="1">BICM</strain>
    </source>
</reference>
<keyword evidence="2" id="KW-1185">Reference proteome</keyword>
<dbReference type="PANTHER" id="PTHR16231:SF4">
    <property type="entry name" value="COMM DOMAIN-CONTAINING PROTEIN 4"/>
    <property type="match status" value="1"/>
</dbReference>
<dbReference type="PANTHER" id="PTHR16231">
    <property type="entry name" value="COMM DOMAIN-CONTAINING PROTEIN 4-8 FAMILY MEMBER"/>
    <property type="match status" value="1"/>
</dbReference>
<dbReference type="AlphaFoldDB" id="A0A8J6AVI1"/>
<gene>
    <name evidence="1" type="ORF">J8273_2748</name>
</gene>
<protein>
    <recommendedName>
        <fullName evidence="3">COMM domain-containing protein</fullName>
    </recommendedName>
</protein>
<dbReference type="InterPro" id="IPR047155">
    <property type="entry name" value="COMMD4/6/7/8"/>
</dbReference>
<sequence length="191" mass="21030">MFFNFCGGDVPDWVLSQFYAFDSISSEVLGALLRETVRALVKKDLKHSLQEKLELDRTQFKSILAVLHFIISSAARYNVKADVLQTELLQLGLQQQQCALIAETHATACESIRETLQATMMRLPSVASVITHVDEMADLATGDVVKEGAVHLSRTDGERISFKTDASQLASIVGDLKGALESMQDLESLTQ</sequence>
<dbReference type="Proteomes" id="UP000717585">
    <property type="component" value="Unassembled WGS sequence"/>
</dbReference>
<comment type="caution">
    <text evidence="1">The sequence shown here is derived from an EMBL/GenBank/DDBJ whole genome shotgun (WGS) entry which is preliminary data.</text>
</comment>
<dbReference type="OrthoDB" id="284322at2759"/>
<evidence type="ECO:0008006" key="3">
    <source>
        <dbReference type="Google" id="ProtNLM"/>
    </source>
</evidence>
<organism evidence="1 2">
    <name type="scientific">Carpediemonas membranifera</name>
    <dbReference type="NCBI Taxonomy" id="201153"/>
    <lineage>
        <taxon>Eukaryota</taxon>
        <taxon>Metamonada</taxon>
        <taxon>Carpediemonas-like organisms</taxon>
        <taxon>Carpediemonas</taxon>
    </lineage>
</organism>
<evidence type="ECO:0000313" key="2">
    <source>
        <dbReference type="Proteomes" id="UP000717585"/>
    </source>
</evidence>
<name>A0A8J6AVI1_9EUKA</name>
<proteinExistence type="predicted"/>
<accession>A0A8J6AVI1</accession>